<dbReference type="RefSeq" id="WP_311369896.1">
    <property type="nucleotide sequence ID" value="NZ_JAVRHX010000006.1"/>
</dbReference>
<dbReference type="Pfam" id="PF13483">
    <property type="entry name" value="Lactamase_B_3"/>
    <property type="match status" value="1"/>
</dbReference>
<evidence type="ECO:0000313" key="3">
    <source>
        <dbReference type="Proteomes" id="UP001253545"/>
    </source>
</evidence>
<organism evidence="2 3">
    <name type="scientific">Glaciecola petra</name>
    <dbReference type="NCBI Taxonomy" id="3075602"/>
    <lineage>
        <taxon>Bacteria</taxon>
        <taxon>Pseudomonadati</taxon>
        <taxon>Pseudomonadota</taxon>
        <taxon>Gammaproteobacteria</taxon>
        <taxon>Alteromonadales</taxon>
        <taxon>Alteromonadaceae</taxon>
        <taxon>Glaciecola</taxon>
    </lineage>
</organism>
<evidence type="ECO:0000313" key="2">
    <source>
        <dbReference type="EMBL" id="MDT0596374.1"/>
    </source>
</evidence>
<accession>A0ABU2ZXT1</accession>
<dbReference type="InterPro" id="IPR036866">
    <property type="entry name" value="RibonucZ/Hydroxyglut_hydro"/>
</dbReference>
<keyword evidence="1" id="KW-0472">Membrane</keyword>
<name>A0ABU2ZXT1_9ALTE</name>
<dbReference type="Proteomes" id="UP001253545">
    <property type="component" value="Unassembled WGS sequence"/>
</dbReference>
<proteinExistence type="predicted"/>
<keyword evidence="3" id="KW-1185">Reference proteome</keyword>
<keyword evidence="1" id="KW-0812">Transmembrane</keyword>
<feature type="transmembrane region" description="Helical" evidence="1">
    <location>
        <begin position="12"/>
        <end position="30"/>
    </location>
</feature>
<evidence type="ECO:0000256" key="1">
    <source>
        <dbReference type="SAM" id="Phobius"/>
    </source>
</evidence>
<comment type="caution">
    <text evidence="2">The sequence shown here is derived from an EMBL/GenBank/DDBJ whole genome shotgun (WGS) entry which is preliminary data.</text>
</comment>
<keyword evidence="1" id="KW-1133">Transmembrane helix</keyword>
<sequence length="286" mass="32598">MRLDKTFRQHLLLNSFLVTMITLWGGFVKAHEPSATYLANESVLVTNGNSKVLFDPFFHNNYGQYQLVPAETLKKVFAGQAPFDDIDAIVISHAHGDHFAADEVLRYLSLYPKTKLVAPQQAIDELRALTGADKVSSQLYEVKLAFNQAPQQIELGEMVFEGVRIPHAGWPGRADIENIVFRVTLSNTEADKKNENITVMHMGDADANDDHYLPFKAHWQSRETDLAFPPYWFFYQLEGNYILDELINAKQHVGVHVPMQVPKRLKETGKDYFSKSGEQRTIKHEH</sequence>
<reference evidence="2 3" key="1">
    <citation type="submission" date="2023-09" db="EMBL/GenBank/DDBJ databases">
        <authorList>
            <person name="Rey-Velasco X."/>
        </authorList>
    </citation>
    <scope>NUCLEOTIDE SEQUENCE [LARGE SCALE GENOMIC DNA]</scope>
    <source>
        <strain evidence="2 3">P117</strain>
    </source>
</reference>
<dbReference type="EMBL" id="JAVRHX010000006">
    <property type="protein sequence ID" value="MDT0596374.1"/>
    <property type="molecule type" value="Genomic_DNA"/>
</dbReference>
<gene>
    <name evidence="2" type="ORF">RM552_16080</name>
</gene>
<protein>
    <submittedName>
        <fullName evidence="2">MBL fold metallo-hydrolase</fullName>
    </submittedName>
</protein>
<dbReference type="Gene3D" id="3.60.15.10">
    <property type="entry name" value="Ribonuclease Z/Hydroxyacylglutathione hydrolase-like"/>
    <property type="match status" value="1"/>
</dbReference>
<dbReference type="SUPFAM" id="SSF56281">
    <property type="entry name" value="Metallo-hydrolase/oxidoreductase"/>
    <property type="match status" value="1"/>
</dbReference>